<accession>A0A6A6TRB7</accession>
<dbReference type="PANTHER" id="PTHR42085">
    <property type="entry name" value="F-BOX DOMAIN-CONTAINING PROTEIN"/>
    <property type="match status" value="1"/>
</dbReference>
<dbReference type="PANTHER" id="PTHR42085:SF2">
    <property type="entry name" value="F-BOX DOMAIN-CONTAINING PROTEIN"/>
    <property type="match status" value="1"/>
</dbReference>
<dbReference type="Proteomes" id="UP000799324">
    <property type="component" value="Unassembled WGS sequence"/>
</dbReference>
<dbReference type="InterPro" id="IPR038883">
    <property type="entry name" value="AN11006-like"/>
</dbReference>
<evidence type="ECO:0000313" key="2">
    <source>
        <dbReference type="Proteomes" id="UP000799324"/>
    </source>
</evidence>
<dbReference type="AlphaFoldDB" id="A0A6A6TRB7"/>
<organism evidence="1 2">
    <name type="scientific">Lophiostoma macrostomum CBS 122681</name>
    <dbReference type="NCBI Taxonomy" id="1314788"/>
    <lineage>
        <taxon>Eukaryota</taxon>
        <taxon>Fungi</taxon>
        <taxon>Dikarya</taxon>
        <taxon>Ascomycota</taxon>
        <taxon>Pezizomycotina</taxon>
        <taxon>Dothideomycetes</taxon>
        <taxon>Pleosporomycetidae</taxon>
        <taxon>Pleosporales</taxon>
        <taxon>Lophiostomataceae</taxon>
        <taxon>Lophiostoma</taxon>
    </lineage>
</organism>
<proteinExistence type="predicted"/>
<sequence>MQEVIFTGPYTMACRQTTDELSLRWLPNPGVRRLDPVIILHSLTALRSNNSSIHSAGQSGFYHPMARTRNEPRQSTGGQWTCRLHRSPPEWQSIIERVHRRSRQLKIARSVEMRSNRGRKLLLRSSYTPTRKGHFPFLKLPREMRDEIYGYVFCVEKDKTHDSIVTQAEYNASSSPGEHRDLRSKTFSRTHSSRTALLCANRQIHAEGLQAIYKSRIFCVHLDAQTPLLAPRPHKTDYDSRRAVPFGWNLAFITELVLHVDLGWREKTFEALTHLDFSAMNKMESLRRLTLAMTMWRVRMSWYQDPISEPNESKFSAARYVDRMGRKKEGTRLFREMVKRLLDSLPVDVTGLELGSNISLGTCATGDIFRVDSEFLRGIIEDLSVKFVGKKLKSLGQIKVSIA</sequence>
<evidence type="ECO:0000313" key="1">
    <source>
        <dbReference type="EMBL" id="KAF2662585.1"/>
    </source>
</evidence>
<protein>
    <submittedName>
        <fullName evidence="1">Uncharacterized protein</fullName>
    </submittedName>
</protein>
<dbReference type="EMBL" id="MU004289">
    <property type="protein sequence ID" value="KAF2662585.1"/>
    <property type="molecule type" value="Genomic_DNA"/>
</dbReference>
<name>A0A6A6TRB7_9PLEO</name>
<dbReference type="OrthoDB" id="3672650at2759"/>
<keyword evidence="2" id="KW-1185">Reference proteome</keyword>
<gene>
    <name evidence="1" type="ORF">K491DRAFT_183180</name>
</gene>
<reference evidence="1" key="1">
    <citation type="journal article" date="2020" name="Stud. Mycol.">
        <title>101 Dothideomycetes genomes: a test case for predicting lifestyles and emergence of pathogens.</title>
        <authorList>
            <person name="Haridas S."/>
            <person name="Albert R."/>
            <person name="Binder M."/>
            <person name="Bloem J."/>
            <person name="Labutti K."/>
            <person name="Salamov A."/>
            <person name="Andreopoulos B."/>
            <person name="Baker S."/>
            <person name="Barry K."/>
            <person name="Bills G."/>
            <person name="Bluhm B."/>
            <person name="Cannon C."/>
            <person name="Castanera R."/>
            <person name="Culley D."/>
            <person name="Daum C."/>
            <person name="Ezra D."/>
            <person name="Gonzalez J."/>
            <person name="Henrissat B."/>
            <person name="Kuo A."/>
            <person name="Liang C."/>
            <person name="Lipzen A."/>
            <person name="Lutzoni F."/>
            <person name="Magnuson J."/>
            <person name="Mondo S."/>
            <person name="Nolan M."/>
            <person name="Ohm R."/>
            <person name="Pangilinan J."/>
            <person name="Park H.-J."/>
            <person name="Ramirez L."/>
            <person name="Alfaro M."/>
            <person name="Sun H."/>
            <person name="Tritt A."/>
            <person name="Yoshinaga Y."/>
            <person name="Zwiers L.-H."/>
            <person name="Turgeon B."/>
            <person name="Goodwin S."/>
            <person name="Spatafora J."/>
            <person name="Crous P."/>
            <person name="Grigoriev I."/>
        </authorList>
    </citation>
    <scope>NUCLEOTIDE SEQUENCE</scope>
    <source>
        <strain evidence="1">CBS 122681</strain>
    </source>
</reference>